<feature type="transmembrane region" description="Helical" evidence="9">
    <location>
        <begin position="216"/>
        <end position="242"/>
    </location>
</feature>
<dbReference type="SUPFAM" id="SSF81321">
    <property type="entry name" value="Family A G protein-coupled receptor-like"/>
    <property type="match status" value="1"/>
</dbReference>
<evidence type="ECO:0000256" key="6">
    <source>
        <dbReference type="ARBA" id="ARBA00023170"/>
    </source>
</evidence>
<dbReference type="PRINTS" id="PR00237">
    <property type="entry name" value="GPCRRHODOPSN"/>
</dbReference>
<feature type="compositionally biased region" description="Polar residues" evidence="8">
    <location>
        <begin position="17"/>
        <end position="32"/>
    </location>
</feature>
<dbReference type="Gene3D" id="1.20.1070.10">
    <property type="entry name" value="Rhodopsin 7-helix transmembrane proteins"/>
    <property type="match status" value="1"/>
</dbReference>
<feature type="transmembrane region" description="Helical" evidence="9">
    <location>
        <begin position="414"/>
        <end position="436"/>
    </location>
</feature>
<evidence type="ECO:0000256" key="5">
    <source>
        <dbReference type="ARBA" id="ARBA00023136"/>
    </source>
</evidence>
<dbReference type="EMBL" id="BDGG01000003">
    <property type="protein sequence ID" value="GAU95020.1"/>
    <property type="molecule type" value="Genomic_DNA"/>
</dbReference>
<evidence type="ECO:0000259" key="10">
    <source>
        <dbReference type="PROSITE" id="PS50262"/>
    </source>
</evidence>
<evidence type="ECO:0000256" key="7">
    <source>
        <dbReference type="RuleBase" id="RU000688"/>
    </source>
</evidence>
<dbReference type="GO" id="GO:0042277">
    <property type="term" value="F:peptide binding"/>
    <property type="evidence" value="ECO:0007669"/>
    <property type="project" value="TreeGrafter"/>
</dbReference>
<evidence type="ECO:0000256" key="1">
    <source>
        <dbReference type="ARBA" id="ARBA00004651"/>
    </source>
</evidence>
<evidence type="ECO:0000313" key="12">
    <source>
        <dbReference type="Proteomes" id="UP000186922"/>
    </source>
</evidence>
<keyword evidence="7" id="KW-0807">Transducer</keyword>
<dbReference type="PROSITE" id="PS50262">
    <property type="entry name" value="G_PROTEIN_RECEP_F1_2"/>
    <property type="match status" value="1"/>
</dbReference>
<feature type="domain" description="G-protein coupled receptors family 1 profile" evidence="10">
    <location>
        <begin position="67"/>
        <end position="431"/>
    </location>
</feature>
<evidence type="ECO:0000256" key="8">
    <source>
        <dbReference type="SAM" id="MobiDB-lite"/>
    </source>
</evidence>
<keyword evidence="2" id="KW-1003">Cell membrane</keyword>
<dbReference type="InterPro" id="IPR000276">
    <property type="entry name" value="GPCR_Rhodpsn"/>
</dbReference>
<feature type="region of interest" description="Disordered" evidence="8">
    <location>
        <begin position="1"/>
        <end position="32"/>
    </location>
</feature>
<keyword evidence="4 9" id="KW-1133">Transmembrane helix</keyword>
<organism evidence="11 12">
    <name type="scientific">Ramazzottius varieornatus</name>
    <name type="common">Water bear</name>
    <name type="synonym">Tardigrade</name>
    <dbReference type="NCBI Taxonomy" id="947166"/>
    <lineage>
        <taxon>Eukaryota</taxon>
        <taxon>Metazoa</taxon>
        <taxon>Ecdysozoa</taxon>
        <taxon>Tardigrada</taxon>
        <taxon>Eutardigrada</taxon>
        <taxon>Parachela</taxon>
        <taxon>Hypsibioidea</taxon>
        <taxon>Ramazzottiidae</taxon>
        <taxon>Ramazzottius</taxon>
    </lineage>
</organism>
<evidence type="ECO:0000313" key="11">
    <source>
        <dbReference type="EMBL" id="GAU95020.1"/>
    </source>
</evidence>
<feature type="region of interest" description="Disordered" evidence="8">
    <location>
        <begin position="270"/>
        <end position="292"/>
    </location>
</feature>
<feature type="transmembrane region" description="Helical" evidence="9">
    <location>
        <begin position="133"/>
        <end position="156"/>
    </location>
</feature>
<dbReference type="GO" id="GO:0004930">
    <property type="term" value="F:G protein-coupled receptor activity"/>
    <property type="evidence" value="ECO:0007669"/>
    <property type="project" value="UniProtKB-KW"/>
</dbReference>
<sequence>MSSENEALIPSTENHRQPNSTQGTFSGSHLVTTTPTEDMLKSYAELMHRYDTGTVLTFTVLVLGLVANIILLWSLLGITERRRSRLRPFLINLVIADLLVCCFTIAMELGWRVTVIWTAGDAACRFLSFTKTLGLYLEAFVVLTMSVDRCYVVLWPLKINGQTRRARILLGCAWLAAVVFSIPQAVVFHVEFHPDVPDFAQCVTLNSFQTPAAEKAYVIFGILAMYVIPLLMIIIISSILLWTIRSSSKAGHWALCRVLTASSHDSTRTEYNLRTSRSGTNDNKGSVSSRSPSFRAIHDISPADATVNGELVNGSPRVTSTLRPLRARLPTGLQLYHTDTIIRKKARSRTLKLSMLIVLAFVLCYTPYAIMICVAFVQASTETINVKAATDGSATAPTYDDSTLQDHNNLLTEALLMLSLSFSTIMNPLVYGSYMLHTRNCWQFIFRCFRKTPLSESGRVPSIL</sequence>
<keyword evidence="3 7" id="KW-0812">Transmembrane</keyword>
<dbReference type="PANTHER" id="PTHR24241:SF59">
    <property type="entry name" value="ADIPOKINETIC HORMONE RECEPTOR, ISOFORM C"/>
    <property type="match status" value="1"/>
</dbReference>
<evidence type="ECO:0000256" key="2">
    <source>
        <dbReference type="ARBA" id="ARBA00022475"/>
    </source>
</evidence>
<evidence type="ECO:0000256" key="3">
    <source>
        <dbReference type="ARBA" id="ARBA00022692"/>
    </source>
</evidence>
<comment type="similarity">
    <text evidence="7">Belongs to the G-protein coupled receptor 1 family.</text>
</comment>
<reference evidence="11 12" key="1">
    <citation type="journal article" date="2016" name="Nat. Commun.">
        <title>Extremotolerant tardigrade genome and improved radiotolerance of human cultured cells by tardigrade-unique protein.</title>
        <authorList>
            <person name="Hashimoto T."/>
            <person name="Horikawa D.D."/>
            <person name="Saito Y."/>
            <person name="Kuwahara H."/>
            <person name="Kozuka-Hata H."/>
            <person name="Shin-I T."/>
            <person name="Minakuchi Y."/>
            <person name="Ohishi K."/>
            <person name="Motoyama A."/>
            <person name="Aizu T."/>
            <person name="Enomoto A."/>
            <person name="Kondo K."/>
            <person name="Tanaka S."/>
            <person name="Hara Y."/>
            <person name="Koshikawa S."/>
            <person name="Sagara H."/>
            <person name="Miura T."/>
            <person name="Yokobori S."/>
            <person name="Miyagawa K."/>
            <person name="Suzuki Y."/>
            <person name="Kubo T."/>
            <person name="Oyama M."/>
            <person name="Kohara Y."/>
            <person name="Fujiyama A."/>
            <person name="Arakawa K."/>
            <person name="Katayama T."/>
            <person name="Toyoda A."/>
            <person name="Kunieda T."/>
        </authorList>
    </citation>
    <scope>NUCLEOTIDE SEQUENCE [LARGE SCALE GENOMIC DNA]</scope>
    <source>
        <strain evidence="11 12">YOKOZUNA-1</strain>
    </source>
</reference>
<dbReference type="InterPro" id="IPR017452">
    <property type="entry name" value="GPCR_Rhodpsn_7TM"/>
</dbReference>
<protein>
    <recommendedName>
        <fullName evidence="10">G-protein coupled receptors family 1 profile domain-containing protein</fullName>
    </recommendedName>
</protein>
<evidence type="ECO:0000256" key="9">
    <source>
        <dbReference type="SAM" id="Phobius"/>
    </source>
</evidence>
<dbReference type="GO" id="GO:0005886">
    <property type="term" value="C:plasma membrane"/>
    <property type="evidence" value="ECO:0007669"/>
    <property type="project" value="UniProtKB-SubCell"/>
</dbReference>
<comment type="subcellular location">
    <subcellularLocation>
        <location evidence="1">Cell membrane</location>
        <topology evidence="1">Multi-pass membrane protein</topology>
    </subcellularLocation>
</comment>
<proteinExistence type="inferred from homology"/>
<keyword evidence="5 9" id="KW-0472">Membrane</keyword>
<feature type="transmembrane region" description="Helical" evidence="9">
    <location>
        <begin position="353"/>
        <end position="377"/>
    </location>
</feature>
<dbReference type="GO" id="GO:0032870">
    <property type="term" value="P:cellular response to hormone stimulus"/>
    <property type="evidence" value="ECO:0007669"/>
    <property type="project" value="TreeGrafter"/>
</dbReference>
<dbReference type="AlphaFoldDB" id="A0A1D1V2D6"/>
<keyword evidence="7" id="KW-0297">G-protein coupled receptor</keyword>
<accession>A0A1D1V2D6</accession>
<dbReference type="PANTHER" id="PTHR24241">
    <property type="entry name" value="NEUROPEPTIDE RECEPTOR-RELATED G-PROTEIN COUPLED RECEPTOR"/>
    <property type="match status" value="1"/>
</dbReference>
<feature type="transmembrane region" description="Helical" evidence="9">
    <location>
        <begin position="90"/>
        <end position="113"/>
    </location>
</feature>
<keyword evidence="6 7" id="KW-0675">Receptor</keyword>
<keyword evidence="12" id="KW-1185">Reference proteome</keyword>
<dbReference type="Pfam" id="PF00001">
    <property type="entry name" value="7tm_1"/>
    <property type="match status" value="1"/>
</dbReference>
<name>A0A1D1V2D6_RAMVA</name>
<evidence type="ECO:0000256" key="4">
    <source>
        <dbReference type="ARBA" id="ARBA00022989"/>
    </source>
</evidence>
<comment type="caution">
    <text evidence="11">The sequence shown here is derived from an EMBL/GenBank/DDBJ whole genome shotgun (WGS) entry which is preliminary data.</text>
</comment>
<dbReference type="STRING" id="947166.A0A1D1V2D6"/>
<dbReference type="PROSITE" id="PS00237">
    <property type="entry name" value="G_PROTEIN_RECEP_F1_1"/>
    <property type="match status" value="1"/>
</dbReference>
<dbReference type="Proteomes" id="UP000186922">
    <property type="component" value="Unassembled WGS sequence"/>
</dbReference>
<dbReference type="OrthoDB" id="6435638at2759"/>
<gene>
    <name evidence="11" type="primary">RvY_06709-1</name>
    <name evidence="11" type="synonym">RvY_06709.1</name>
    <name evidence="11" type="ORF">RvY_06709</name>
</gene>
<feature type="transmembrane region" description="Helical" evidence="9">
    <location>
        <begin position="168"/>
        <end position="190"/>
    </location>
</feature>
<feature type="transmembrane region" description="Helical" evidence="9">
    <location>
        <begin position="55"/>
        <end position="78"/>
    </location>
</feature>